<gene>
    <name evidence="1" type="primary">Ascc3_predicted</name>
    <name evidence="1" type="ORF">rCG_58563</name>
</gene>
<protein>
    <submittedName>
        <fullName evidence="1">Activating signal cointegrator 1 complex subunit 3 (Predicted), isoform CRA_a</fullName>
    </submittedName>
</protein>
<dbReference type="EMBL" id="CH474025">
    <property type="protein sequence ID" value="EDL99654.1"/>
    <property type="molecule type" value="Genomic_DNA"/>
</dbReference>
<sequence>MSDCYLGLDQQYDIFLNVTKADISTQINTEVPDVSTDLA</sequence>
<organism evidence="1 2">
    <name type="scientific">Rattus norvegicus</name>
    <name type="common">Rat</name>
    <dbReference type="NCBI Taxonomy" id="10116"/>
    <lineage>
        <taxon>Eukaryota</taxon>
        <taxon>Metazoa</taxon>
        <taxon>Chordata</taxon>
        <taxon>Craniata</taxon>
        <taxon>Vertebrata</taxon>
        <taxon>Euteleostomi</taxon>
        <taxon>Mammalia</taxon>
        <taxon>Eutheria</taxon>
        <taxon>Euarchontoglires</taxon>
        <taxon>Glires</taxon>
        <taxon>Rodentia</taxon>
        <taxon>Myomorpha</taxon>
        <taxon>Muroidea</taxon>
        <taxon>Muridae</taxon>
        <taxon>Murinae</taxon>
        <taxon>Rattus</taxon>
    </lineage>
</organism>
<accession>A6K6T6</accession>
<evidence type="ECO:0000313" key="2">
    <source>
        <dbReference type="Proteomes" id="UP000234681"/>
    </source>
</evidence>
<dbReference type="Proteomes" id="UP000234681">
    <property type="component" value="Chromosome 20"/>
</dbReference>
<dbReference type="AlphaFoldDB" id="A6K6T6"/>
<reference evidence="2" key="1">
    <citation type="submission" date="2005-09" db="EMBL/GenBank/DDBJ databases">
        <authorList>
            <person name="Mural R.J."/>
            <person name="Li P.W."/>
            <person name="Adams M.D."/>
            <person name="Amanatides P.G."/>
            <person name="Baden-Tillson H."/>
            <person name="Barnstead M."/>
            <person name="Chin S.H."/>
            <person name="Dew I."/>
            <person name="Evans C.A."/>
            <person name="Ferriera S."/>
            <person name="Flanigan M."/>
            <person name="Fosler C."/>
            <person name="Glodek A."/>
            <person name="Gu Z."/>
            <person name="Holt R.A."/>
            <person name="Jennings D."/>
            <person name="Kraft C.L."/>
            <person name="Lu F."/>
            <person name="Nguyen T."/>
            <person name="Nusskern D.R."/>
            <person name="Pfannkoch C.M."/>
            <person name="Sitter C."/>
            <person name="Sutton G.G."/>
            <person name="Venter J.C."/>
            <person name="Wang Z."/>
            <person name="Woodage T."/>
            <person name="Zheng X.H."/>
            <person name="Zhong F."/>
        </authorList>
    </citation>
    <scope>NUCLEOTIDE SEQUENCE [LARGE SCALE GENOMIC DNA]</scope>
    <source>
        <strain>BN</strain>
        <strain evidence="2">Sprague-Dawley</strain>
    </source>
</reference>
<evidence type="ECO:0000313" key="1">
    <source>
        <dbReference type="EMBL" id="EDL99654.1"/>
    </source>
</evidence>
<name>A6K6T6_RAT</name>
<proteinExistence type="predicted"/>